<evidence type="ECO:0000256" key="4">
    <source>
        <dbReference type="ARBA" id="ARBA00022741"/>
    </source>
</evidence>
<dbReference type="EMBL" id="QZWG01000020">
    <property type="protein sequence ID" value="RZB42899.1"/>
    <property type="molecule type" value="Genomic_DNA"/>
</dbReference>
<dbReference type="GO" id="GO:0004674">
    <property type="term" value="F:protein serine/threonine kinase activity"/>
    <property type="evidence" value="ECO:0007669"/>
    <property type="project" value="UniProtKB-KW"/>
</dbReference>
<protein>
    <submittedName>
        <fullName evidence="9">Phosphoenolpyruvate carboxylase kinase 1</fullName>
    </submittedName>
</protein>
<comment type="similarity">
    <text evidence="1">Belongs to the protein kinase superfamily. CAMK Ser/Thr protein kinase family. CaMK subfamily.</text>
</comment>
<dbReference type="PANTHER" id="PTHR24349">
    <property type="entry name" value="SERINE/THREONINE-PROTEIN KINASE"/>
    <property type="match status" value="1"/>
</dbReference>
<evidence type="ECO:0000313" key="9">
    <source>
        <dbReference type="EMBL" id="RZB42899.1"/>
    </source>
</evidence>
<evidence type="ECO:0000256" key="3">
    <source>
        <dbReference type="ARBA" id="ARBA00022679"/>
    </source>
</evidence>
<dbReference type="Gene3D" id="1.10.510.10">
    <property type="entry name" value="Transferase(Phosphotransferase) domain 1"/>
    <property type="match status" value="1"/>
</dbReference>
<keyword evidence="7" id="KW-0812">Transmembrane</keyword>
<feature type="domain" description="Protein kinase" evidence="8">
    <location>
        <begin position="1"/>
        <end position="102"/>
    </location>
</feature>
<name>A0A445F254_GLYSO</name>
<dbReference type="SUPFAM" id="SSF56112">
    <property type="entry name" value="Protein kinase-like (PK-like)"/>
    <property type="match status" value="1"/>
</dbReference>
<gene>
    <name evidence="9" type="ORF">D0Y65_053483</name>
</gene>
<proteinExistence type="inferred from homology"/>
<keyword evidence="7" id="KW-1133">Transmembrane helix</keyword>
<sequence>MSGKVGTTYYMTLEVLLEREYDEKVDVWSYGVILYIMLAMIPPFYGDSAAEIFEVVLRDKLRFPSRIFRTASLVAKDLLRKMICRYSSRRFSTEQALRYPWILSAGDSTELIFMEKFFVANIII</sequence>
<dbReference type="InterPro" id="IPR050205">
    <property type="entry name" value="CDPK_Ser/Thr_kinases"/>
</dbReference>
<keyword evidence="3" id="KW-0808">Transferase</keyword>
<reference evidence="9 10" key="1">
    <citation type="submission" date="2018-09" db="EMBL/GenBank/DDBJ databases">
        <title>A high-quality reference genome of wild soybean provides a powerful tool to mine soybean genomes.</title>
        <authorList>
            <person name="Xie M."/>
            <person name="Chung C.Y.L."/>
            <person name="Li M.-W."/>
            <person name="Wong F.-L."/>
            <person name="Chan T.-F."/>
            <person name="Lam H.-M."/>
        </authorList>
    </citation>
    <scope>NUCLEOTIDE SEQUENCE [LARGE SCALE GENOMIC DNA]</scope>
    <source>
        <strain evidence="10">cv. W05</strain>
        <tissue evidence="9">Hypocotyl of etiolated seedlings</tissue>
    </source>
</reference>
<organism evidence="9 10">
    <name type="scientific">Glycine soja</name>
    <name type="common">Wild soybean</name>
    <dbReference type="NCBI Taxonomy" id="3848"/>
    <lineage>
        <taxon>Eukaryota</taxon>
        <taxon>Viridiplantae</taxon>
        <taxon>Streptophyta</taxon>
        <taxon>Embryophyta</taxon>
        <taxon>Tracheophyta</taxon>
        <taxon>Spermatophyta</taxon>
        <taxon>Magnoliopsida</taxon>
        <taxon>eudicotyledons</taxon>
        <taxon>Gunneridae</taxon>
        <taxon>Pentapetalae</taxon>
        <taxon>rosids</taxon>
        <taxon>fabids</taxon>
        <taxon>Fabales</taxon>
        <taxon>Fabaceae</taxon>
        <taxon>Papilionoideae</taxon>
        <taxon>50 kb inversion clade</taxon>
        <taxon>NPAAA clade</taxon>
        <taxon>indigoferoid/millettioid clade</taxon>
        <taxon>Phaseoleae</taxon>
        <taxon>Glycine</taxon>
        <taxon>Glycine subgen. Soja</taxon>
    </lineage>
</organism>
<accession>A0A445F254</accession>
<evidence type="ECO:0000256" key="1">
    <source>
        <dbReference type="ARBA" id="ARBA00005354"/>
    </source>
</evidence>
<dbReference type="Proteomes" id="UP000289340">
    <property type="component" value="Chromosome 20"/>
</dbReference>
<evidence type="ECO:0000313" key="10">
    <source>
        <dbReference type="Proteomes" id="UP000289340"/>
    </source>
</evidence>
<dbReference type="Pfam" id="PF00069">
    <property type="entry name" value="Pkinase"/>
    <property type="match status" value="1"/>
</dbReference>
<dbReference type="AlphaFoldDB" id="A0A445F254"/>
<dbReference type="PROSITE" id="PS50011">
    <property type="entry name" value="PROTEIN_KINASE_DOM"/>
    <property type="match status" value="1"/>
</dbReference>
<evidence type="ECO:0000259" key="8">
    <source>
        <dbReference type="PROSITE" id="PS50011"/>
    </source>
</evidence>
<evidence type="ECO:0000256" key="2">
    <source>
        <dbReference type="ARBA" id="ARBA00022527"/>
    </source>
</evidence>
<keyword evidence="5 9" id="KW-0418">Kinase</keyword>
<dbReference type="GO" id="GO:0005524">
    <property type="term" value="F:ATP binding"/>
    <property type="evidence" value="ECO:0007669"/>
    <property type="project" value="UniProtKB-KW"/>
</dbReference>
<comment type="caution">
    <text evidence="9">The sequence shown here is derived from an EMBL/GenBank/DDBJ whole genome shotgun (WGS) entry which is preliminary data.</text>
</comment>
<keyword evidence="4" id="KW-0547">Nucleotide-binding</keyword>
<evidence type="ECO:0000256" key="7">
    <source>
        <dbReference type="SAM" id="Phobius"/>
    </source>
</evidence>
<keyword evidence="7" id="KW-0472">Membrane</keyword>
<dbReference type="InterPro" id="IPR011009">
    <property type="entry name" value="Kinase-like_dom_sf"/>
</dbReference>
<keyword evidence="10" id="KW-1185">Reference proteome</keyword>
<evidence type="ECO:0000256" key="6">
    <source>
        <dbReference type="ARBA" id="ARBA00022840"/>
    </source>
</evidence>
<feature type="transmembrane region" description="Helical" evidence="7">
    <location>
        <begin position="27"/>
        <end position="45"/>
    </location>
</feature>
<evidence type="ECO:0000256" key="5">
    <source>
        <dbReference type="ARBA" id="ARBA00022777"/>
    </source>
</evidence>
<keyword evidence="6" id="KW-0067">ATP-binding</keyword>
<dbReference type="InterPro" id="IPR000719">
    <property type="entry name" value="Prot_kinase_dom"/>
</dbReference>
<keyword evidence="2" id="KW-0723">Serine/threonine-protein kinase</keyword>
<keyword evidence="9" id="KW-0670">Pyruvate</keyword>